<protein>
    <submittedName>
        <fullName evidence="1">Protein SEY1</fullName>
    </submittedName>
</protein>
<dbReference type="AlphaFoldDB" id="A0A146L6E9"/>
<proteinExistence type="predicted"/>
<gene>
    <name evidence="1" type="primary">LmjF32.0370</name>
    <name evidence="1" type="ORF">g.2411</name>
</gene>
<reference evidence="1" key="1">
    <citation type="journal article" date="2016" name="Gigascience">
        <title>De novo construction of an expanded transcriptome assembly for the western tarnished plant bug, Lygus hesperus.</title>
        <authorList>
            <person name="Tassone E.E."/>
            <person name="Geib S.M."/>
            <person name="Hall B."/>
            <person name="Fabrick J.A."/>
            <person name="Brent C.S."/>
            <person name="Hull J.J."/>
        </authorList>
    </citation>
    <scope>NUCLEOTIDE SEQUENCE</scope>
</reference>
<name>A0A146L6E9_LYGHE</name>
<sequence length="159" mass="17293">MDNASIKGAVMQFYTNLQYELNALLNEVKQATSLSTVPSSRLLASYCATLDNDTSLTTLVWSFVAEGLVSKVKNKLAAVAENVTEAMHHGFETALHHTIQGTMQFFVSVAALEKATPAAQQVGLVLLGSLLYFRLAANCFEHPDITLDPLRKSCITTLD</sequence>
<evidence type="ECO:0000313" key="1">
    <source>
        <dbReference type="EMBL" id="JAQ03369.1"/>
    </source>
</evidence>
<dbReference type="EMBL" id="GDHC01015260">
    <property type="protein sequence ID" value="JAQ03369.1"/>
    <property type="molecule type" value="Transcribed_RNA"/>
</dbReference>
<accession>A0A146L6E9</accession>
<organism evidence="1">
    <name type="scientific">Lygus hesperus</name>
    <name type="common">Western plant bug</name>
    <dbReference type="NCBI Taxonomy" id="30085"/>
    <lineage>
        <taxon>Eukaryota</taxon>
        <taxon>Metazoa</taxon>
        <taxon>Ecdysozoa</taxon>
        <taxon>Arthropoda</taxon>
        <taxon>Hexapoda</taxon>
        <taxon>Insecta</taxon>
        <taxon>Pterygota</taxon>
        <taxon>Neoptera</taxon>
        <taxon>Paraneoptera</taxon>
        <taxon>Hemiptera</taxon>
        <taxon>Heteroptera</taxon>
        <taxon>Panheteroptera</taxon>
        <taxon>Cimicomorpha</taxon>
        <taxon>Miridae</taxon>
        <taxon>Mirini</taxon>
        <taxon>Lygus</taxon>
    </lineage>
</organism>